<keyword evidence="6 11" id="KW-0805">Transcription regulation</keyword>
<dbReference type="Ensembl" id="ENSDCDT00010045723.1">
    <property type="protein sequence ID" value="ENSDCDP00010036326.1"/>
    <property type="gene ID" value="ENSDCDG00010023807.1"/>
</dbReference>
<evidence type="ECO:0000256" key="3">
    <source>
        <dbReference type="ARBA" id="ARBA00022723"/>
    </source>
</evidence>
<dbReference type="AlphaFoldDB" id="A0AAY4CSX8"/>
<evidence type="ECO:0000256" key="4">
    <source>
        <dbReference type="ARBA" id="ARBA00022771"/>
    </source>
</evidence>
<evidence type="ECO:0000256" key="6">
    <source>
        <dbReference type="ARBA" id="ARBA00023015"/>
    </source>
</evidence>
<dbReference type="GO" id="GO:0000978">
    <property type="term" value="F:RNA polymerase II cis-regulatory region sequence-specific DNA binding"/>
    <property type="evidence" value="ECO:0007669"/>
    <property type="project" value="InterPro"/>
</dbReference>
<evidence type="ECO:0000256" key="12">
    <source>
        <dbReference type="SAM" id="MobiDB-lite"/>
    </source>
</evidence>
<keyword evidence="4 10" id="KW-0863">Zinc-finger</keyword>
<evidence type="ECO:0000313" key="14">
    <source>
        <dbReference type="Ensembl" id="ENSDCDP00010036337.1"/>
    </source>
</evidence>
<dbReference type="Proteomes" id="UP000694580">
    <property type="component" value="Chromosome 14"/>
</dbReference>
<dbReference type="Ensembl" id="ENSDCDT00010045729.1">
    <property type="protein sequence ID" value="ENSDCDP00010036331.1"/>
    <property type="gene ID" value="ENSDCDG00010023807.1"/>
</dbReference>
<reference evidence="14" key="2">
    <citation type="submission" date="2025-05" db="UniProtKB">
        <authorList>
            <consortium name="Ensembl"/>
        </authorList>
    </citation>
    <scope>IDENTIFICATION</scope>
</reference>
<dbReference type="PANTHER" id="PTHR12081">
    <property type="entry name" value="TRANSCRIPTION FACTOR E2F"/>
    <property type="match status" value="1"/>
</dbReference>
<keyword evidence="9 11" id="KW-0539">Nucleus</keyword>
<evidence type="ECO:0000256" key="10">
    <source>
        <dbReference type="PROSITE-ProRule" id="PRU00309"/>
    </source>
</evidence>
<evidence type="ECO:0000256" key="11">
    <source>
        <dbReference type="RuleBase" id="RU003796"/>
    </source>
</evidence>
<proteinExistence type="inferred from homology"/>
<keyword evidence="8 11" id="KW-0804">Transcription</keyword>
<keyword evidence="3" id="KW-0479">Metal-binding</keyword>
<name>A0AAY4CSX8_9TELE</name>
<reference evidence="14 15" key="1">
    <citation type="submission" date="2020-06" db="EMBL/GenBank/DDBJ databases">
        <authorList>
            <consortium name="Wellcome Sanger Institute Data Sharing"/>
        </authorList>
    </citation>
    <scope>NUCLEOTIDE SEQUENCE [LARGE SCALE GENOMIC DNA]</scope>
</reference>
<feature type="region of interest" description="Disordered" evidence="12">
    <location>
        <begin position="75"/>
        <end position="105"/>
    </location>
</feature>
<dbReference type="InterPro" id="IPR015633">
    <property type="entry name" value="E2F"/>
</dbReference>
<dbReference type="Ensembl" id="ENSDCDT00010045734.1">
    <property type="protein sequence ID" value="ENSDCDP00010036337.1"/>
    <property type="gene ID" value="ENSDCDG00010023807.1"/>
</dbReference>
<feature type="compositionally biased region" description="Acidic residues" evidence="12">
    <location>
        <begin position="95"/>
        <end position="105"/>
    </location>
</feature>
<evidence type="ECO:0000256" key="9">
    <source>
        <dbReference type="ARBA" id="ARBA00023242"/>
    </source>
</evidence>
<keyword evidence="7 10" id="KW-0238">DNA-binding</keyword>
<evidence type="ECO:0000256" key="1">
    <source>
        <dbReference type="ARBA" id="ARBA00004123"/>
    </source>
</evidence>
<comment type="similarity">
    <text evidence="2 11">Belongs to the E2F/DP family.</text>
</comment>
<dbReference type="InterPro" id="IPR036388">
    <property type="entry name" value="WH-like_DNA-bd_sf"/>
</dbReference>
<dbReference type="PROSITE" id="PS50950">
    <property type="entry name" value="ZF_THAP"/>
    <property type="match status" value="1"/>
</dbReference>
<dbReference type="Pfam" id="PF05485">
    <property type="entry name" value="THAP"/>
    <property type="match status" value="1"/>
</dbReference>
<evidence type="ECO:0000313" key="15">
    <source>
        <dbReference type="Proteomes" id="UP000694580"/>
    </source>
</evidence>
<dbReference type="FunFam" id="1.10.10.10:FF:000458">
    <property type="entry name" value="E2F-like (Mammalian transcription factor)"/>
    <property type="match status" value="1"/>
</dbReference>
<comment type="subcellular location">
    <subcellularLocation>
        <location evidence="1 11">Nucleus</location>
    </subcellularLocation>
</comment>
<keyword evidence="15" id="KW-1185">Reference proteome</keyword>
<sequence>MKCAVQGCSSRRAAQDLAHAPAKRFFSFPGDPARVKVWLAALREPGRQPAEQLRICEDHFLPEHITPTGISPDAIPLPPYLDGPLPPSGESQFENIEDEEEDDTDDECLSCEDQEETDQQKHSLLNIFPQVTKPKTSKGHYRCDVSLWKLTKRFMELFCMAPDGILDLKEATQKLGTHKRRVYDITNVLFGIDVIQKESANKIKWS</sequence>
<feature type="compositionally biased region" description="Pro residues" evidence="12">
    <location>
        <begin position="75"/>
        <end position="87"/>
    </location>
</feature>
<protein>
    <recommendedName>
        <fullName evidence="13">THAP-type domain-containing protein</fullName>
    </recommendedName>
</protein>
<dbReference type="PANTHER" id="PTHR12081:SF19">
    <property type="entry name" value="TRANSCRIPTION FACTOR E2F6"/>
    <property type="match status" value="1"/>
</dbReference>
<dbReference type="SMART" id="SM00692">
    <property type="entry name" value="DM3"/>
    <property type="match status" value="1"/>
</dbReference>
<evidence type="ECO:0000256" key="8">
    <source>
        <dbReference type="ARBA" id="ARBA00023163"/>
    </source>
</evidence>
<dbReference type="GeneTree" id="ENSGT00940000155734"/>
<dbReference type="GO" id="GO:0008270">
    <property type="term" value="F:zinc ion binding"/>
    <property type="evidence" value="ECO:0007669"/>
    <property type="project" value="UniProtKB-KW"/>
</dbReference>
<dbReference type="SMART" id="SM01372">
    <property type="entry name" value="E2F_TDP"/>
    <property type="match status" value="1"/>
</dbReference>
<dbReference type="GO" id="GO:0000981">
    <property type="term" value="F:DNA-binding transcription factor activity, RNA polymerase II-specific"/>
    <property type="evidence" value="ECO:0007669"/>
    <property type="project" value="TreeGrafter"/>
</dbReference>
<dbReference type="InterPro" id="IPR006612">
    <property type="entry name" value="THAP_Znf"/>
</dbReference>
<dbReference type="Pfam" id="PF02319">
    <property type="entry name" value="WHD_E2F_TDP"/>
    <property type="match status" value="1"/>
</dbReference>
<dbReference type="GO" id="GO:0090575">
    <property type="term" value="C:RNA polymerase II transcription regulator complex"/>
    <property type="evidence" value="ECO:0007669"/>
    <property type="project" value="TreeGrafter"/>
</dbReference>
<dbReference type="InterPro" id="IPR003316">
    <property type="entry name" value="E2F_WHTH_DNA-bd_dom"/>
</dbReference>
<evidence type="ECO:0000256" key="7">
    <source>
        <dbReference type="ARBA" id="ARBA00023125"/>
    </source>
</evidence>
<dbReference type="SUPFAM" id="SSF57716">
    <property type="entry name" value="Glucocorticoid receptor-like (DNA-binding domain)"/>
    <property type="match status" value="1"/>
</dbReference>
<dbReference type="InterPro" id="IPR036390">
    <property type="entry name" value="WH_DNA-bd_sf"/>
</dbReference>
<organism evidence="14 15">
    <name type="scientific">Denticeps clupeoides</name>
    <name type="common">denticle herring</name>
    <dbReference type="NCBI Taxonomy" id="299321"/>
    <lineage>
        <taxon>Eukaryota</taxon>
        <taxon>Metazoa</taxon>
        <taxon>Chordata</taxon>
        <taxon>Craniata</taxon>
        <taxon>Vertebrata</taxon>
        <taxon>Euteleostomi</taxon>
        <taxon>Actinopterygii</taxon>
        <taxon>Neopterygii</taxon>
        <taxon>Teleostei</taxon>
        <taxon>Clupei</taxon>
        <taxon>Clupeiformes</taxon>
        <taxon>Denticipitoidei</taxon>
        <taxon>Denticipitidae</taxon>
        <taxon>Denticeps</taxon>
    </lineage>
</organism>
<dbReference type="SMART" id="SM00980">
    <property type="entry name" value="THAP"/>
    <property type="match status" value="1"/>
</dbReference>
<dbReference type="Gene3D" id="1.10.10.10">
    <property type="entry name" value="Winged helix-like DNA-binding domain superfamily/Winged helix DNA-binding domain"/>
    <property type="match status" value="1"/>
</dbReference>
<keyword evidence="5" id="KW-0862">Zinc</keyword>
<evidence type="ECO:0000256" key="5">
    <source>
        <dbReference type="ARBA" id="ARBA00022833"/>
    </source>
</evidence>
<evidence type="ECO:0000259" key="13">
    <source>
        <dbReference type="PROSITE" id="PS50950"/>
    </source>
</evidence>
<evidence type="ECO:0000256" key="2">
    <source>
        <dbReference type="ARBA" id="ARBA00010940"/>
    </source>
</evidence>
<dbReference type="SUPFAM" id="SSF46785">
    <property type="entry name" value="Winged helix' DNA-binding domain"/>
    <property type="match status" value="1"/>
</dbReference>
<accession>A0AAY4CSX8</accession>
<feature type="domain" description="THAP-type" evidence="13">
    <location>
        <begin position="1"/>
        <end position="79"/>
    </location>
</feature>